<keyword evidence="1" id="KW-0732">Signal</keyword>
<protein>
    <submittedName>
        <fullName evidence="2">Uncharacterized protein</fullName>
    </submittedName>
</protein>
<dbReference type="Gramene" id="TKW12033">
    <property type="protein sequence ID" value="TKW12033"/>
    <property type="gene ID" value="SEVIR_5G011001v2"/>
</dbReference>
<gene>
    <name evidence="2" type="ORF">SEVIR_5G011001v2</name>
</gene>
<dbReference type="Proteomes" id="UP000298652">
    <property type="component" value="Chromosome 5"/>
</dbReference>
<dbReference type="EMBL" id="CM016556">
    <property type="protein sequence ID" value="TKW12033.1"/>
    <property type="molecule type" value="Genomic_DNA"/>
</dbReference>
<feature type="chain" id="PRO_5020692183" evidence="1">
    <location>
        <begin position="18"/>
        <end position="42"/>
    </location>
</feature>
<keyword evidence="3" id="KW-1185">Reference proteome</keyword>
<sequence length="42" mass="4905">MVPWSFSVQFLIFFISSYYIKNGYECHGAPFSAHLFLCNHDS</sequence>
<dbReference type="AlphaFoldDB" id="A0A4U6UDA8"/>
<evidence type="ECO:0000313" key="2">
    <source>
        <dbReference type="EMBL" id="TKW12033.1"/>
    </source>
</evidence>
<feature type="signal peptide" evidence="1">
    <location>
        <begin position="1"/>
        <end position="17"/>
    </location>
</feature>
<reference evidence="2" key="1">
    <citation type="submission" date="2019-03" db="EMBL/GenBank/DDBJ databases">
        <title>WGS assembly of Setaria viridis.</title>
        <authorList>
            <person name="Huang P."/>
            <person name="Jenkins J."/>
            <person name="Grimwood J."/>
            <person name="Barry K."/>
            <person name="Healey A."/>
            <person name="Mamidi S."/>
            <person name="Sreedasyam A."/>
            <person name="Shu S."/>
            <person name="Feldman M."/>
            <person name="Wu J."/>
            <person name="Yu Y."/>
            <person name="Chen C."/>
            <person name="Johnson J."/>
            <person name="Rokhsar D."/>
            <person name="Baxter I."/>
            <person name="Schmutz J."/>
            <person name="Brutnell T."/>
            <person name="Kellogg E."/>
        </authorList>
    </citation>
    <scope>NUCLEOTIDE SEQUENCE [LARGE SCALE GENOMIC DNA]</scope>
</reference>
<name>A0A4U6UDA8_SETVI</name>
<evidence type="ECO:0000256" key="1">
    <source>
        <dbReference type="SAM" id="SignalP"/>
    </source>
</evidence>
<proteinExistence type="predicted"/>
<evidence type="ECO:0000313" key="3">
    <source>
        <dbReference type="Proteomes" id="UP000298652"/>
    </source>
</evidence>
<organism evidence="2 3">
    <name type="scientific">Setaria viridis</name>
    <name type="common">Green bristlegrass</name>
    <name type="synonym">Setaria italica subsp. viridis</name>
    <dbReference type="NCBI Taxonomy" id="4556"/>
    <lineage>
        <taxon>Eukaryota</taxon>
        <taxon>Viridiplantae</taxon>
        <taxon>Streptophyta</taxon>
        <taxon>Embryophyta</taxon>
        <taxon>Tracheophyta</taxon>
        <taxon>Spermatophyta</taxon>
        <taxon>Magnoliopsida</taxon>
        <taxon>Liliopsida</taxon>
        <taxon>Poales</taxon>
        <taxon>Poaceae</taxon>
        <taxon>PACMAD clade</taxon>
        <taxon>Panicoideae</taxon>
        <taxon>Panicodae</taxon>
        <taxon>Paniceae</taxon>
        <taxon>Cenchrinae</taxon>
        <taxon>Setaria</taxon>
    </lineage>
</organism>
<accession>A0A4U6UDA8</accession>